<evidence type="ECO:0000259" key="1">
    <source>
        <dbReference type="Pfam" id="PF08666"/>
    </source>
</evidence>
<evidence type="ECO:0000313" key="2">
    <source>
        <dbReference type="EMBL" id="MBC9718010.1"/>
    </source>
</evidence>
<dbReference type="Pfam" id="PF08666">
    <property type="entry name" value="SAF"/>
    <property type="match status" value="1"/>
</dbReference>
<organism evidence="2 3">
    <name type="scientific">Streptomyces polyasparticus</name>
    <dbReference type="NCBI Taxonomy" id="2767826"/>
    <lineage>
        <taxon>Bacteria</taxon>
        <taxon>Bacillati</taxon>
        <taxon>Actinomycetota</taxon>
        <taxon>Actinomycetes</taxon>
        <taxon>Kitasatosporales</taxon>
        <taxon>Streptomycetaceae</taxon>
        <taxon>Streptomyces</taxon>
    </lineage>
</organism>
<keyword evidence="2" id="KW-0282">Flagellum</keyword>
<keyword evidence="2" id="KW-0966">Cell projection</keyword>
<keyword evidence="2" id="KW-0969">Cilium</keyword>
<keyword evidence="3" id="KW-1185">Reference proteome</keyword>
<dbReference type="EMBL" id="JACTVJ010000023">
    <property type="protein sequence ID" value="MBC9718010.1"/>
    <property type="molecule type" value="Genomic_DNA"/>
</dbReference>
<protein>
    <submittedName>
        <fullName evidence="2">Flagellar biosynthesis protein FlgA</fullName>
    </submittedName>
</protein>
<feature type="domain" description="SAF" evidence="1">
    <location>
        <begin position="27"/>
        <end position="83"/>
    </location>
</feature>
<sequence length="195" mass="19179">MALSLAGMLAIGALVAWLLGTAGERVPVLSVARPVAAGQVIEAADLRVVRLGIDDASQVVPAEKRGAVVGHRAVVPLAASTLLGPAQVGTAAAYPPAGKAQMVVAVEEEMLPAGITAGQRIALVPGAGPGGRVGADEKDKLPDPLVGVVSAVSRPPAASGKGAVTVLLDAAAVRSAAQLADPRIAVLGPQATEVP</sequence>
<dbReference type="CDD" id="cd11614">
    <property type="entry name" value="SAF_CpaB_FlgA_like"/>
    <property type="match status" value="1"/>
</dbReference>
<name>A0ABR7SR74_9ACTN</name>
<reference evidence="2 3" key="1">
    <citation type="submission" date="2020-08" db="EMBL/GenBank/DDBJ databases">
        <title>Genemic of Streptomyces polyaspartic.</title>
        <authorList>
            <person name="Liu W."/>
        </authorList>
    </citation>
    <scope>NUCLEOTIDE SEQUENCE [LARGE SCALE GENOMIC DNA]</scope>
    <source>
        <strain evidence="2 3">TRM66268-LWL</strain>
    </source>
</reference>
<dbReference type="RefSeq" id="WP_187818453.1">
    <property type="nucleotide sequence ID" value="NZ_JACTVJ010000023.1"/>
</dbReference>
<dbReference type="InterPro" id="IPR013974">
    <property type="entry name" value="SAF"/>
</dbReference>
<evidence type="ECO:0000313" key="3">
    <source>
        <dbReference type="Proteomes" id="UP000642284"/>
    </source>
</evidence>
<dbReference type="Proteomes" id="UP000642284">
    <property type="component" value="Unassembled WGS sequence"/>
</dbReference>
<proteinExistence type="predicted"/>
<accession>A0ABR7SR74</accession>
<gene>
    <name evidence="2" type="ORF">H9Y04_36305</name>
</gene>
<comment type="caution">
    <text evidence="2">The sequence shown here is derived from an EMBL/GenBank/DDBJ whole genome shotgun (WGS) entry which is preliminary data.</text>
</comment>